<dbReference type="OrthoDB" id="190287at2"/>
<evidence type="ECO:0000313" key="3">
    <source>
        <dbReference type="Proteomes" id="UP000295726"/>
    </source>
</evidence>
<accession>A0A4R3K956</accession>
<dbReference type="AlphaFoldDB" id="A0A4R3K956"/>
<feature type="transmembrane region" description="Helical" evidence="1">
    <location>
        <begin position="60"/>
        <end position="83"/>
    </location>
</feature>
<keyword evidence="1" id="KW-0812">Transmembrane</keyword>
<dbReference type="Proteomes" id="UP000295726">
    <property type="component" value="Unassembled WGS sequence"/>
</dbReference>
<dbReference type="RefSeq" id="WP_132380601.1">
    <property type="nucleotide sequence ID" value="NZ_SLZZ01000008.1"/>
</dbReference>
<organism evidence="2 3">
    <name type="scientific">Muricomes intestini</name>
    <dbReference type="NCBI Taxonomy" id="1796634"/>
    <lineage>
        <taxon>Bacteria</taxon>
        <taxon>Bacillati</taxon>
        <taxon>Bacillota</taxon>
        <taxon>Clostridia</taxon>
        <taxon>Lachnospirales</taxon>
        <taxon>Lachnospiraceae</taxon>
        <taxon>Muricomes</taxon>
    </lineage>
</organism>
<keyword evidence="1" id="KW-1133">Transmembrane helix</keyword>
<dbReference type="Pfam" id="PF09719">
    <property type="entry name" value="C_GCAxxG_C_C"/>
    <property type="match status" value="1"/>
</dbReference>
<proteinExistence type="predicted"/>
<dbReference type="InterPro" id="IPR010181">
    <property type="entry name" value="CGCAxxGCC_motif"/>
</dbReference>
<comment type="caution">
    <text evidence="2">The sequence shown here is derived from an EMBL/GenBank/DDBJ whole genome shotgun (WGS) entry which is preliminary data.</text>
</comment>
<sequence>MADRNVTYCSEINMEELQKDAVRIFNSGFACSESIVYTIRKHFHLDLSDDAIAMSSGFPWGLGGGGCICGALAGGTMMLGYFFGRTTPGDPKITKCFELTNELHDYFKKTCGGTCCRVLTKGMDKNSLERKSQCTSFVSETVKKTAEIILREMSPS</sequence>
<dbReference type="SUPFAM" id="SSF48695">
    <property type="entry name" value="Multiheme cytochromes"/>
    <property type="match status" value="1"/>
</dbReference>
<protein>
    <submittedName>
        <fullName evidence="2">C_GCAxxG_C_C family probable redox protein</fullName>
    </submittedName>
</protein>
<keyword evidence="3" id="KW-1185">Reference proteome</keyword>
<dbReference type="EMBL" id="SLZZ01000008">
    <property type="protein sequence ID" value="TCS79544.1"/>
    <property type="molecule type" value="Genomic_DNA"/>
</dbReference>
<evidence type="ECO:0000256" key="1">
    <source>
        <dbReference type="SAM" id="Phobius"/>
    </source>
</evidence>
<gene>
    <name evidence="2" type="ORF">EDD59_108134</name>
</gene>
<evidence type="ECO:0000313" key="2">
    <source>
        <dbReference type="EMBL" id="TCS79544.1"/>
    </source>
</evidence>
<dbReference type="InterPro" id="IPR036280">
    <property type="entry name" value="Multihaem_cyt_sf"/>
</dbReference>
<dbReference type="NCBIfam" id="TIGR01909">
    <property type="entry name" value="C_GCAxxG_C_C"/>
    <property type="match status" value="1"/>
</dbReference>
<keyword evidence="1" id="KW-0472">Membrane</keyword>
<reference evidence="2 3" key="1">
    <citation type="submission" date="2019-03" db="EMBL/GenBank/DDBJ databases">
        <title>Genomic Encyclopedia of Type Strains, Phase IV (KMG-IV): sequencing the most valuable type-strain genomes for metagenomic binning, comparative biology and taxonomic classification.</title>
        <authorList>
            <person name="Goeker M."/>
        </authorList>
    </citation>
    <scope>NUCLEOTIDE SEQUENCE [LARGE SCALE GENOMIC DNA]</scope>
    <source>
        <strain evidence="2 3">DSM 29489</strain>
    </source>
</reference>
<name>A0A4R3K956_9FIRM</name>